<evidence type="ECO:0000313" key="1">
    <source>
        <dbReference type="EMBL" id="KAJ0090319.1"/>
    </source>
</evidence>
<name>A0ACC1AUH8_9ROSI</name>
<dbReference type="Proteomes" id="UP001164250">
    <property type="component" value="Chromosome 8"/>
</dbReference>
<accession>A0ACC1AUH8</accession>
<dbReference type="EMBL" id="CM047904">
    <property type="protein sequence ID" value="KAJ0090319.1"/>
    <property type="molecule type" value="Genomic_DNA"/>
</dbReference>
<keyword evidence="2" id="KW-1185">Reference proteome</keyword>
<reference evidence="2" key="1">
    <citation type="journal article" date="2023" name="G3 (Bethesda)">
        <title>Genome assembly and association tests identify interacting loci associated with vigor, precocity, and sex in interspecific pistachio rootstocks.</title>
        <authorList>
            <person name="Palmer W."/>
            <person name="Jacygrad E."/>
            <person name="Sagayaradj S."/>
            <person name="Cavanaugh K."/>
            <person name="Han R."/>
            <person name="Bertier L."/>
            <person name="Beede B."/>
            <person name="Kafkas S."/>
            <person name="Golino D."/>
            <person name="Preece J."/>
            <person name="Michelmore R."/>
        </authorList>
    </citation>
    <scope>NUCLEOTIDE SEQUENCE [LARGE SCALE GENOMIC DNA]</scope>
</reference>
<organism evidence="1 2">
    <name type="scientific">Pistacia atlantica</name>
    <dbReference type="NCBI Taxonomy" id="434234"/>
    <lineage>
        <taxon>Eukaryota</taxon>
        <taxon>Viridiplantae</taxon>
        <taxon>Streptophyta</taxon>
        <taxon>Embryophyta</taxon>
        <taxon>Tracheophyta</taxon>
        <taxon>Spermatophyta</taxon>
        <taxon>Magnoliopsida</taxon>
        <taxon>eudicotyledons</taxon>
        <taxon>Gunneridae</taxon>
        <taxon>Pentapetalae</taxon>
        <taxon>rosids</taxon>
        <taxon>malvids</taxon>
        <taxon>Sapindales</taxon>
        <taxon>Anacardiaceae</taxon>
        <taxon>Pistacia</taxon>
    </lineage>
</organism>
<proteinExistence type="predicted"/>
<evidence type="ECO:0000313" key="2">
    <source>
        <dbReference type="Proteomes" id="UP001164250"/>
    </source>
</evidence>
<gene>
    <name evidence="1" type="ORF">Patl1_14879</name>
</gene>
<protein>
    <submittedName>
        <fullName evidence="1">Uncharacterized protein</fullName>
    </submittedName>
</protein>
<comment type="caution">
    <text evidence="1">The sequence shown here is derived from an EMBL/GenBank/DDBJ whole genome shotgun (WGS) entry which is preliminary data.</text>
</comment>
<sequence>MTLDPTLFAHSHPSNISVLNLPNGSSVPIDSTGTILFNKDIVLHDVFHVPSFRLNLLSASKITKSIHCCVILFPNFCILQDLATGKMIGWGKQSGGLYFMSPARKSPTTCSTTTTNTTWHYRLGHPSPNRLRSISKFFPITNNQFSNNCNICPLAKQTRLPFQCSTISSTLPFQLIHYNIWGPHKHTTHLGAHYSSLSMMILIIAHGYFLCHINLMIQNCS</sequence>